<comment type="similarity">
    <text evidence="3">Belongs to the Nudix hydrolase family.</text>
</comment>
<keyword evidence="8" id="KW-1185">Reference proteome</keyword>
<dbReference type="GO" id="GO:0016787">
    <property type="term" value="F:hydrolase activity"/>
    <property type="evidence" value="ECO:0007669"/>
    <property type="project" value="UniProtKB-KW"/>
</dbReference>
<reference evidence="5" key="1">
    <citation type="journal article" date="2014" name="Int. J. Syst. Evol. Microbiol.">
        <title>Complete genome of a new Firmicutes species belonging to the dominant human colonic microbiota ('Ruminococcus bicirculans') reveals two chromosomes and a selective capacity to utilize plant glucans.</title>
        <authorList>
            <consortium name="NISC Comparative Sequencing Program"/>
            <person name="Wegmann U."/>
            <person name="Louis P."/>
            <person name="Goesmann A."/>
            <person name="Henrissat B."/>
            <person name="Duncan S.H."/>
            <person name="Flint H.J."/>
        </authorList>
    </citation>
    <scope>NUCLEOTIDE SEQUENCE</scope>
    <source>
        <strain evidence="5">CGMCC 1.18437</strain>
    </source>
</reference>
<dbReference type="PROSITE" id="PS00893">
    <property type="entry name" value="NUDIX_BOX"/>
    <property type="match status" value="1"/>
</dbReference>
<protein>
    <submittedName>
        <fullName evidence="6">8-oxo-dGTP pyrophosphatase MutT (NUDIX family)</fullName>
    </submittedName>
    <submittedName>
        <fullName evidence="5">DNA mismatch repair protein MutT</fullName>
    </submittedName>
</protein>
<evidence type="ECO:0000256" key="2">
    <source>
        <dbReference type="ARBA" id="ARBA00022801"/>
    </source>
</evidence>
<comment type="caution">
    <text evidence="6">The sequence shown here is derived from an EMBL/GenBank/DDBJ whole genome shotgun (WGS) entry which is preliminary data.</text>
</comment>
<dbReference type="InterPro" id="IPR020476">
    <property type="entry name" value="Nudix_hydrolase"/>
</dbReference>
<dbReference type="SUPFAM" id="SSF55811">
    <property type="entry name" value="Nudix"/>
    <property type="match status" value="1"/>
</dbReference>
<dbReference type="EMBL" id="JACHFK010000006">
    <property type="protein sequence ID" value="MBB5377028.1"/>
    <property type="molecule type" value="Genomic_DNA"/>
</dbReference>
<dbReference type="RefSeq" id="WP_184112215.1">
    <property type="nucleotide sequence ID" value="NZ_BNAJ01000006.1"/>
</dbReference>
<dbReference type="Proteomes" id="UP000619376">
    <property type="component" value="Unassembled WGS sequence"/>
</dbReference>
<dbReference type="Gene3D" id="3.90.79.10">
    <property type="entry name" value="Nucleoside Triphosphate Pyrophosphohydrolase"/>
    <property type="match status" value="1"/>
</dbReference>
<name>A0A7W8NRL5_9DEIO</name>
<reference evidence="8" key="2">
    <citation type="journal article" date="2019" name="Int. J. Syst. Evol. Microbiol.">
        <title>The Global Catalogue of Microorganisms (GCM) 10K type strain sequencing project: providing services to taxonomists for standard genome sequencing and annotation.</title>
        <authorList>
            <consortium name="The Broad Institute Genomics Platform"/>
            <consortium name="The Broad Institute Genome Sequencing Center for Infectious Disease"/>
            <person name="Wu L."/>
            <person name="Ma J."/>
        </authorList>
    </citation>
    <scope>NUCLEOTIDE SEQUENCE [LARGE SCALE GENOMIC DNA]</scope>
    <source>
        <strain evidence="8">CGMCC 1.18437</strain>
    </source>
</reference>
<dbReference type="PRINTS" id="PR00502">
    <property type="entry name" value="NUDIXFAMILY"/>
</dbReference>
<dbReference type="AlphaFoldDB" id="A0A7W8NRL5"/>
<dbReference type="Proteomes" id="UP000539473">
    <property type="component" value="Unassembled WGS sequence"/>
</dbReference>
<evidence type="ECO:0000313" key="5">
    <source>
        <dbReference type="EMBL" id="GHF49451.1"/>
    </source>
</evidence>
<dbReference type="PANTHER" id="PTHR43046">
    <property type="entry name" value="GDP-MANNOSE MANNOSYL HYDROLASE"/>
    <property type="match status" value="1"/>
</dbReference>
<keyword evidence="2 3" id="KW-0378">Hydrolase</keyword>
<dbReference type="PROSITE" id="PS51462">
    <property type="entry name" value="NUDIX"/>
    <property type="match status" value="1"/>
</dbReference>
<evidence type="ECO:0000256" key="3">
    <source>
        <dbReference type="RuleBase" id="RU003476"/>
    </source>
</evidence>
<feature type="domain" description="Nudix hydrolase" evidence="4">
    <location>
        <begin position="11"/>
        <end position="144"/>
    </location>
</feature>
<sequence length="167" mass="18728">MQFGPEFHTPITHRAAGVVILNPAGDILLVQEHGAPAEGQKAGLWHIPSGTVEDGENPQDTAVREAWEEAGVRVRLTRFLAVYLGRFPDGEPVLRHAWLAEALPGSTYRPTIPGEVADVRFIPRREFDCLYDAGLLRMYHTKLFYEDVLRERDSEQRPPVTASRSTL</sequence>
<dbReference type="Pfam" id="PF00293">
    <property type="entry name" value="NUDIX"/>
    <property type="match status" value="1"/>
</dbReference>
<dbReference type="InterPro" id="IPR020084">
    <property type="entry name" value="NUDIX_hydrolase_CS"/>
</dbReference>
<evidence type="ECO:0000313" key="6">
    <source>
        <dbReference type="EMBL" id="MBB5377028.1"/>
    </source>
</evidence>
<gene>
    <name evidence="5" type="ORF">GCM10017781_27470</name>
    <name evidence="6" type="ORF">HNQ07_002501</name>
</gene>
<evidence type="ECO:0000313" key="8">
    <source>
        <dbReference type="Proteomes" id="UP000619376"/>
    </source>
</evidence>
<evidence type="ECO:0000259" key="4">
    <source>
        <dbReference type="PROSITE" id="PS51462"/>
    </source>
</evidence>
<accession>A0A7W8NRL5</accession>
<organism evidence="6 7">
    <name type="scientific">Deinococcus metalli</name>
    <dbReference type="NCBI Taxonomy" id="1141878"/>
    <lineage>
        <taxon>Bacteria</taxon>
        <taxon>Thermotogati</taxon>
        <taxon>Deinococcota</taxon>
        <taxon>Deinococci</taxon>
        <taxon>Deinococcales</taxon>
        <taxon>Deinococcaceae</taxon>
        <taxon>Deinococcus</taxon>
    </lineage>
</organism>
<dbReference type="PANTHER" id="PTHR43046:SF14">
    <property type="entry name" value="MUTT_NUDIX FAMILY PROTEIN"/>
    <property type="match status" value="1"/>
</dbReference>
<evidence type="ECO:0000313" key="7">
    <source>
        <dbReference type="Proteomes" id="UP000539473"/>
    </source>
</evidence>
<dbReference type="InterPro" id="IPR048157">
    <property type="entry name" value="Nud_hyd_Dein"/>
</dbReference>
<dbReference type="EMBL" id="BNAJ01000006">
    <property type="protein sequence ID" value="GHF49451.1"/>
    <property type="molecule type" value="Genomic_DNA"/>
</dbReference>
<dbReference type="NCBIfam" id="NF041652">
    <property type="entry name" value="Nud_hyd_Dein"/>
    <property type="match status" value="1"/>
</dbReference>
<reference evidence="6 7" key="3">
    <citation type="submission" date="2020-08" db="EMBL/GenBank/DDBJ databases">
        <title>Genomic Encyclopedia of Type Strains, Phase IV (KMG-IV): sequencing the most valuable type-strain genomes for metagenomic binning, comparative biology and taxonomic classification.</title>
        <authorList>
            <person name="Goeker M."/>
        </authorList>
    </citation>
    <scope>NUCLEOTIDE SEQUENCE [LARGE SCALE GENOMIC DNA]</scope>
    <source>
        <strain evidence="6 7">DSM 27521</strain>
    </source>
</reference>
<dbReference type="InterPro" id="IPR000086">
    <property type="entry name" value="NUDIX_hydrolase_dom"/>
</dbReference>
<dbReference type="InterPro" id="IPR015797">
    <property type="entry name" value="NUDIX_hydrolase-like_dom_sf"/>
</dbReference>
<proteinExistence type="inferred from homology"/>
<evidence type="ECO:0000256" key="1">
    <source>
        <dbReference type="ARBA" id="ARBA00001946"/>
    </source>
</evidence>
<reference evidence="5" key="4">
    <citation type="submission" date="2024-05" db="EMBL/GenBank/DDBJ databases">
        <authorList>
            <person name="Sun Q."/>
            <person name="Zhou Y."/>
        </authorList>
    </citation>
    <scope>NUCLEOTIDE SEQUENCE</scope>
    <source>
        <strain evidence="5">CGMCC 1.18437</strain>
    </source>
</reference>
<comment type="cofactor">
    <cofactor evidence="1">
        <name>Mg(2+)</name>
        <dbReference type="ChEBI" id="CHEBI:18420"/>
    </cofactor>
</comment>